<comment type="caution">
    <text evidence="1">The sequence shown here is derived from an EMBL/GenBank/DDBJ whole genome shotgun (WGS) entry which is preliminary data.</text>
</comment>
<accession>A0A8H8RSB6</accession>
<evidence type="ECO:0000313" key="1">
    <source>
        <dbReference type="EMBL" id="TVY38737.1"/>
    </source>
</evidence>
<organism evidence="1 2">
    <name type="scientific">Lachnellula occidentalis</name>
    <dbReference type="NCBI Taxonomy" id="215460"/>
    <lineage>
        <taxon>Eukaryota</taxon>
        <taxon>Fungi</taxon>
        <taxon>Dikarya</taxon>
        <taxon>Ascomycota</taxon>
        <taxon>Pezizomycotina</taxon>
        <taxon>Leotiomycetes</taxon>
        <taxon>Helotiales</taxon>
        <taxon>Lachnaceae</taxon>
        <taxon>Lachnellula</taxon>
    </lineage>
</organism>
<dbReference type="OrthoDB" id="424465at2759"/>
<name>A0A8H8RSB6_9HELO</name>
<sequence length="113" mass="12356">MKAAEIPGDSGSSNALDIQLSGGIGIDSLDVHREESSLSIPHHPLGVKPLGNKYTATSDAKDSTGYFKIFPDEVLAIFLDYLEAPELLRYKRKEVAYVKAVLLSGARLEPERR</sequence>
<gene>
    <name evidence="1" type="ORF">LOCC1_G005697</name>
</gene>
<keyword evidence="2" id="KW-1185">Reference proteome</keyword>
<proteinExistence type="predicted"/>
<reference evidence="1 2" key="1">
    <citation type="submission" date="2018-05" db="EMBL/GenBank/DDBJ databases">
        <title>Genome sequencing and assembly of the regulated plant pathogen Lachnellula willkommii and related sister species for the development of diagnostic species identification markers.</title>
        <authorList>
            <person name="Giroux E."/>
            <person name="Bilodeau G."/>
        </authorList>
    </citation>
    <scope>NUCLEOTIDE SEQUENCE [LARGE SCALE GENOMIC DNA]</scope>
    <source>
        <strain evidence="1 2">CBS 160.35</strain>
    </source>
</reference>
<protein>
    <submittedName>
        <fullName evidence="1">Uncharacterized protein</fullName>
    </submittedName>
</protein>
<dbReference type="EMBL" id="QGMI01000577">
    <property type="protein sequence ID" value="TVY38737.1"/>
    <property type="molecule type" value="Genomic_DNA"/>
</dbReference>
<dbReference type="AlphaFoldDB" id="A0A8H8RSB6"/>
<dbReference type="Proteomes" id="UP000443090">
    <property type="component" value="Unassembled WGS sequence"/>
</dbReference>
<evidence type="ECO:0000313" key="2">
    <source>
        <dbReference type="Proteomes" id="UP000443090"/>
    </source>
</evidence>